<evidence type="ECO:0000256" key="1">
    <source>
        <dbReference type="ARBA" id="ARBA00004370"/>
    </source>
</evidence>
<protein>
    <recommendedName>
        <fullName evidence="13">GP-PDE domain-containing protein</fullName>
    </recommendedName>
</protein>
<feature type="domain" description="GP-PDE" evidence="13">
    <location>
        <begin position="34"/>
        <end position="305"/>
    </location>
</feature>
<keyword evidence="15" id="KW-1185">Reference proteome</keyword>
<dbReference type="CDD" id="cd08612">
    <property type="entry name" value="GDPD_GDE4"/>
    <property type="match status" value="1"/>
</dbReference>
<dbReference type="InterPro" id="IPR030395">
    <property type="entry name" value="GP_PDE_dom"/>
</dbReference>
<dbReference type="GO" id="GO:0008081">
    <property type="term" value="F:phosphoric diester hydrolase activity"/>
    <property type="evidence" value="ECO:0007669"/>
    <property type="project" value="InterPro"/>
</dbReference>
<sequence length="323" mass="37479">MVFLILFGGYIFTSLVLLRYPHLLHKKKVLKFRAQHISHRGGAAERVENTMEAFKHAQDVGTDMLEIDCHLTKDGQVVVSHDDILFRTCDCSTLISETNFEDLPMMKSKVTVDFYQKLCGEGTDRKIPLLEEVFQQFPDMAINIDIKVDKDELMQKVDELIRRYNRVEMTAWGNRSDQVCQKLYKLNPNVPLIFSLRRVITLIVLFWTGLLPFVNIKESLLEIIVPGIMLDADELLNKPLNGKAKVFFWIMDKLLMRPSLIKHLDDRGIQTYLWVLNREQDFKRAFSLGAAGVMSDRIQLLRDYLDHQVPSSALNHRDELKQD</sequence>
<reference evidence="14 15" key="1">
    <citation type="submission" date="2024-04" db="EMBL/GenBank/DDBJ databases">
        <authorList>
            <consortium name="Genoscope - CEA"/>
            <person name="William W."/>
        </authorList>
    </citation>
    <scope>NUCLEOTIDE SEQUENCE [LARGE SCALE GENOMIC DNA]</scope>
</reference>
<dbReference type="EMBL" id="CAXITT010000333">
    <property type="protein sequence ID" value="CAL1539255.1"/>
    <property type="molecule type" value="Genomic_DNA"/>
</dbReference>
<comment type="catalytic activity">
    <reaction evidence="8">
        <text>1-O-hexadecyl-sn-glycero-3-phosphocholine + H2O = 1-O-hexadecyl-sn-glycero-3-phosphate + choline + H(+)</text>
        <dbReference type="Rhea" id="RHEA:41143"/>
        <dbReference type="ChEBI" id="CHEBI:15354"/>
        <dbReference type="ChEBI" id="CHEBI:15377"/>
        <dbReference type="ChEBI" id="CHEBI:15378"/>
        <dbReference type="ChEBI" id="CHEBI:64496"/>
        <dbReference type="ChEBI" id="CHEBI:77580"/>
    </reaction>
    <physiologicalReaction direction="left-to-right" evidence="8">
        <dbReference type="Rhea" id="RHEA:41144"/>
    </physiologicalReaction>
</comment>
<evidence type="ECO:0000256" key="4">
    <source>
        <dbReference type="ARBA" id="ARBA00022801"/>
    </source>
</evidence>
<dbReference type="GO" id="GO:0046475">
    <property type="term" value="P:glycerophospholipid catabolic process"/>
    <property type="evidence" value="ECO:0007669"/>
    <property type="project" value="TreeGrafter"/>
</dbReference>
<evidence type="ECO:0000256" key="12">
    <source>
        <dbReference type="ARBA" id="ARBA00048947"/>
    </source>
</evidence>
<dbReference type="GO" id="GO:0005789">
    <property type="term" value="C:endoplasmic reticulum membrane"/>
    <property type="evidence" value="ECO:0007669"/>
    <property type="project" value="TreeGrafter"/>
</dbReference>
<dbReference type="GO" id="GO:0004622">
    <property type="term" value="F:phosphatidylcholine lysophospholipase activity"/>
    <property type="evidence" value="ECO:0007669"/>
    <property type="project" value="TreeGrafter"/>
</dbReference>
<comment type="catalytic activity">
    <reaction evidence="9">
        <text>N-(5Z,8Z,11Z,14Z-eicosatetraenoyl)-1-(9Z-octadecenoyl)-sn-glycero-3-phosphoethanolamine + H2O = N-(5Z,8Z,11Z,14Z-eicosatetraenoyl)-ethanolamine + 1-(9Z-octadecenoyl)-sn-glycero-3-phosphate + H(+)</text>
        <dbReference type="Rhea" id="RHEA:45544"/>
        <dbReference type="ChEBI" id="CHEBI:2700"/>
        <dbReference type="ChEBI" id="CHEBI:15377"/>
        <dbReference type="ChEBI" id="CHEBI:15378"/>
        <dbReference type="ChEBI" id="CHEBI:74544"/>
        <dbReference type="ChEBI" id="CHEBI:85223"/>
    </reaction>
    <physiologicalReaction direction="left-to-right" evidence="9">
        <dbReference type="Rhea" id="RHEA:45545"/>
    </physiologicalReaction>
</comment>
<evidence type="ECO:0000256" key="8">
    <source>
        <dbReference type="ARBA" id="ARBA00036083"/>
    </source>
</evidence>
<evidence type="ECO:0000256" key="2">
    <source>
        <dbReference type="ARBA" id="ARBA00007277"/>
    </source>
</evidence>
<evidence type="ECO:0000256" key="7">
    <source>
        <dbReference type="ARBA" id="ARBA00023136"/>
    </source>
</evidence>
<keyword evidence="4" id="KW-0378">Hydrolase</keyword>
<evidence type="ECO:0000259" key="13">
    <source>
        <dbReference type="PROSITE" id="PS51704"/>
    </source>
</evidence>
<keyword evidence="5" id="KW-1133">Transmembrane helix</keyword>
<comment type="subcellular location">
    <subcellularLocation>
        <location evidence="1">Membrane</location>
    </subcellularLocation>
</comment>
<dbReference type="Pfam" id="PF03009">
    <property type="entry name" value="GDPD"/>
    <property type="match status" value="1"/>
</dbReference>
<evidence type="ECO:0000313" key="14">
    <source>
        <dbReference type="EMBL" id="CAL1539255.1"/>
    </source>
</evidence>
<evidence type="ECO:0000256" key="10">
    <source>
        <dbReference type="ARBA" id="ARBA00047538"/>
    </source>
</evidence>
<dbReference type="PROSITE" id="PS51704">
    <property type="entry name" value="GP_PDE"/>
    <property type="match status" value="1"/>
</dbReference>
<comment type="catalytic activity">
    <reaction evidence="11">
        <text>1-O-(1Z-octadecenyl)-sn-glycero-3-phospho-N-hexadecanoyl-ethanolamine + H2O = 1-O-(1Z-octadecenyl)-sn-glycero-3-phosphate + N-hexadecanoylethanolamine + H(+)</text>
        <dbReference type="Rhea" id="RHEA:53184"/>
        <dbReference type="ChEBI" id="CHEBI:15377"/>
        <dbReference type="ChEBI" id="CHEBI:15378"/>
        <dbReference type="ChEBI" id="CHEBI:71464"/>
        <dbReference type="ChEBI" id="CHEBI:137009"/>
        <dbReference type="ChEBI" id="CHEBI:137017"/>
    </reaction>
    <physiologicalReaction direction="left-to-right" evidence="11">
        <dbReference type="Rhea" id="RHEA:53185"/>
    </physiologicalReaction>
</comment>
<keyword evidence="7" id="KW-0472">Membrane</keyword>
<dbReference type="PANTHER" id="PTHR42758:SF2">
    <property type="entry name" value="PHOSPHATIDYLGLYCEROL PHOSPHOLIPASE C"/>
    <property type="match status" value="1"/>
</dbReference>
<dbReference type="AlphaFoldDB" id="A0AAV2I1T2"/>
<evidence type="ECO:0000256" key="11">
    <source>
        <dbReference type="ARBA" id="ARBA00048580"/>
    </source>
</evidence>
<evidence type="ECO:0000256" key="6">
    <source>
        <dbReference type="ARBA" id="ARBA00023098"/>
    </source>
</evidence>
<gene>
    <name evidence="14" type="ORF">GSLYS_00013074001</name>
</gene>
<dbReference type="SUPFAM" id="SSF51695">
    <property type="entry name" value="PLC-like phosphodiesterases"/>
    <property type="match status" value="1"/>
</dbReference>
<proteinExistence type="inferred from homology"/>
<dbReference type="Proteomes" id="UP001497497">
    <property type="component" value="Unassembled WGS sequence"/>
</dbReference>
<accession>A0AAV2I1T2</accession>
<name>A0AAV2I1T2_LYMST</name>
<dbReference type="InterPro" id="IPR017946">
    <property type="entry name" value="PLC-like_Pdiesterase_TIM-brl"/>
</dbReference>
<evidence type="ECO:0000313" key="15">
    <source>
        <dbReference type="Proteomes" id="UP001497497"/>
    </source>
</evidence>
<comment type="catalytic activity">
    <reaction evidence="10">
        <text>N-hexadecanoyl-1-(9Z-octadecenoyl)-sn-glycero-3-phosphoethanolamine + H2O = N-hexadecanoylethanolamine + 1-(9Z-octadecenoyl)-sn-glycero-3-phosphate + H(+)</text>
        <dbReference type="Rhea" id="RHEA:53168"/>
        <dbReference type="ChEBI" id="CHEBI:15377"/>
        <dbReference type="ChEBI" id="CHEBI:15378"/>
        <dbReference type="ChEBI" id="CHEBI:71464"/>
        <dbReference type="ChEBI" id="CHEBI:74544"/>
        <dbReference type="ChEBI" id="CHEBI:85217"/>
    </reaction>
    <physiologicalReaction direction="left-to-right" evidence="10">
        <dbReference type="Rhea" id="RHEA:53169"/>
    </physiologicalReaction>
</comment>
<keyword evidence="6" id="KW-0443">Lipid metabolism</keyword>
<dbReference type="Gene3D" id="3.20.20.190">
    <property type="entry name" value="Phosphatidylinositol (PI) phosphodiesterase"/>
    <property type="match status" value="1"/>
</dbReference>
<comment type="similarity">
    <text evidence="2">Belongs to the glycerophosphoryl diester phosphodiesterase family.</text>
</comment>
<evidence type="ECO:0000256" key="5">
    <source>
        <dbReference type="ARBA" id="ARBA00022989"/>
    </source>
</evidence>
<evidence type="ECO:0000256" key="9">
    <source>
        <dbReference type="ARBA" id="ARBA00047392"/>
    </source>
</evidence>
<keyword evidence="3" id="KW-0812">Transmembrane</keyword>
<dbReference type="PANTHER" id="PTHR42758">
    <property type="entry name" value="PHOSPHATIDYLGLYCEROL PHOSPHOLIPASE C"/>
    <property type="match status" value="1"/>
</dbReference>
<organism evidence="14 15">
    <name type="scientific">Lymnaea stagnalis</name>
    <name type="common">Great pond snail</name>
    <name type="synonym">Helix stagnalis</name>
    <dbReference type="NCBI Taxonomy" id="6523"/>
    <lineage>
        <taxon>Eukaryota</taxon>
        <taxon>Metazoa</taxon>
        <taxon>Spiralia</taxon>
        <taxon>Lophotrochozoa</taxon>
        <taxon>Mollusca</taxon>
        <taxon>Gastropoda</taxon>
        <taxon>Heterobranchia</taxon>
        <taxon>Euthyneura</taxon>
        <taxon>Panpulmonata</taxon>
        <taxon>Hygrophila</taxon>
        <taxon>Lymnaeoidea</taxon>
        <taxon>Lymnaeidae</taxon>
        <taxon>Lymnaea</taxon>
    </lineage>
</organism>
<evidence type="ECO:0000256" key="3">
    <source>
        <dbReference type="ARBA" id="ARBA00022692"/>
    </source>
</evidence>
<comment type="caution">
    <text evidence="14">The sequence shown here is derived from an EMBL/GenBank/DDBJ whole genome shotgun (WGS) entry which is preliminary data.</text>
</comment>
<comment type="catalytic activity">
    <reaction evidence="12">
        <text>N,1-di-(9Z-octadecenoyl)-sn-glycero-3-phosphoethanolamine + H2O = N-(9Z-octadecenoyl) ethanolamine + 1-(9Z-octadecenoyl)-sn-glycero-3-phosphate + H(+)</text>
        <dbReference type="Rhea" id="RHEA:56460"/>
        <dbReference type="ChEBI" id="CHEBI:15377"/>
        <dbReference type="ChEBI" id="CHEBI:15378"/>
        <dbReference type="ChEBI" id="CHEBI:71466"/>
        <dbReference type="ChEBI" id="CHEBI:74544"/>
        <dbReference type="ChEBI" id="CHEBI:85222"/>
    </reaction>
    <physiologicalReaction direction="left-to-right" evidence="12">
        <dbReference type="Rhea" id="RHEA:56461"/>
    </physiologicalReaction>
</comment>
<dbReference type="InterPro" id="IPR052271">
    <property type="entry name" value="GDPD-Related"/>
</dbReference>